<reference evidence="1 2" key="1">
    <citation type="submission" date="2024-02" db="EMBL/GenBank/DDBJ databases">
        <title>de novo genome assembly of Solanum bulbocastanum strain 11H21.</title>
        <authorList>
            <person name="Hosaka A.J."/>
        </authorList>
    </citation>
    <scope>NUCLEOTIDE SEQUENCE [LARGE SCALE GENOMIC DNA]</scope>
    <source>
        <tissue evidence="1">Young leaves</tissue>
    </source>
</reference>
<comment type="caution">
    <text evidence="1">The sequence shown here is derived from an EMBL/GenBank/DDBJ whole genome shotgun (WGS) entry which is preliminary data.</text>
</comment>
<sequence>MYILMILSHFTFLNHIQEQQINNNEIPGIEDVAISNESGTDETLVEPIDDDRAIATPVAEISGEAKVHNIGRQSLQSGSVEARRSDINIKEPLWHQDSRLCQH</sequence>
<dbReference type="EMBL" id="JBANQN010000011">
    <property type="protein sequence ID" value="KAK6775657.1"/>
    <property type="molecule type" value="Genomic_DNA"/>
</dbReference>
<proteinExistence type="predicted"/>
<dbReference type="Proteomes" id="UP001371456">
    <property type="component" value="Unassembled WGS sequence"/>
</dbReference>
<keyword evidence="2" id="KW-1185">Reference proteome</keyword>
<organism evidence="1 2">
    <name type="scientific">Solanum bulbocastanum</name>
    <name type="common">Wild potato</name>
    <dbReference type="NCBI Taxonomy" id="147425"/>
    <lineage>
        <taxon>Eukaryota</taxon>
        <taxon>Viridiplantae</taxon>
        <taxon>Streptophyta</taxon>
        <taxon>Embryophyta</taxon>
        <taxon>Tracheophyta</taxon>
        <taxon>Spermatophyta</taxon>
        <taxon>Magnoliopsida</taxon>
        <taxon>eudicotyledons</taxon>
        <taxon>Gunneridae</taxon>
        <taxon>Pentapetalae</taxon>
        <taxon>asterids</taxon>
        <taxon>lamiids</taxon>
        <taxon>Solanales</taxon>
        <taxon>Solanaceae</taxon>
        <taxon>Solanoideae</taxon>
        <taxon>Solaneae</taxon>
        <taxon>Solanum</taxon>
    </lineage>
</organism>
<name>A0AAN8SWT1_SOLBU</name>
<dbReference type="AlphaFoldDB" id="A0AAN8SWT1"/>
<protein>
    <submittedName>
        <fullName evidence="1">Uncharacterized protein</fullName>
    </submittedName>
</protein>
<accession>A0AAN8SWT1</accession>
<evidence type="ECO:0000313" key="2">
    <source>
        <dbReference type="Proteomes" id="UP001371456"/>
    </source>
</evidence>
<gene>
    <name evidence="1" type="ORF">RDI58_026658</name>
</gene>
<evidence type="ECO:0000313" key="1">
    <source>
        <dbReference type="EMBL" id="KAK6775657.1"/>
    </source>
</evidence>